<gene>
    <name evidence="1" type="ORF">OCBIM_22039390mg</name>
</gene>
<sequence>MRVWRGISVECISYDGGQYFMETNEEVEEESLFTHTQSEVHEFGWVCMPRQYFGLRADSSCLHTHTYIYNSIIG</sequence>
<dbReference type="EMBL" id="KQ423638">
    <property type="protein sequence ID" value="KOF72488.1"/>
    <property type="molecule type" value="Genomic_DNA"/>
</dbReference>
<proteinExistence type="predicted"/>
<accession>A0A0L8G6G0</accession>
<protein>
    <submittedName>
        <fullName evidence="1">Uncharacterized protein</fullName>
    </submittedName>
</protein>
<reference evidence="1" key="1">
    <citation type="submission" date="2015-07" db="EMBL/GenBank/DDBJ databases">
        <title>MeaNS - Measles Nucleotide Surveillance Program.</title>
        <authorList>
            <person name="Tran T."/>
            <person name="Druce J."/>
        </authorList>
    </citation>
    <scope>NUCLEOTIDE SEQUENCE</scope>
    <source>
        <strain evidence="1">UCB-OBI-ISO-001</strain>
        <tissue evidence="1">Gonad</tissue>
    </source>
</reference>
<evidence type="ECO:0000313" key="1">
    <source>
        <dbReference type="EMBL" id="KOF72488.1"/>
    </source>
</evidence>
<organism evidence="1">
    <name type="scientific">Octopus bimaculoides</name>
    <name type="common">California two-spotted octopus</name>
    <dbReference type="NCBI Taxonomy" id="37653"/>
    <lineage>
        <taxon>Eukaryota</taxon>
        <taxon>Metazoa</taxon>
        <taxon>Spiralia</taxon>
        <taxon>Lophotrochozoa</taxon>
        <taxon>Mollusca</taxon>
        <taxon>Cephalopoda</taxon>
        <taxon>Coleoidea</taxon>
        <taxon>Octopodiformes</taxon>
        <taxon>Octopoda</taxon>
        <taxon>Incirrata</taxon>
        <taxon>Octopodidae</taxon>
        <taxon>Octopus</taxon>
    </lineage>
</organism>
<dbReference type="AlphaFoldDB" id="A0A0L8G6G0"/>
<name>A0A0L8G6G0_OCTBM</name>